<dbReference type="InterPro" id="IPR002716">
    <property type="entry name" value="PIN_dom"/>
</dbReference>
<dbReference type="InterPro" id="IPR052919">
    <property type="entry name" value="TA_system_RNase"/>
</dbReference>
<dbReference type="Gene3D" id="3.40.50.1010">
    <property type="entry name" value="5'-nuclease"/>
    <property type="match status" value="1"/>
</dbReference>
<evidence type="ECO:0000259" key="1">
    <source>
        <dbReference type="Pfam" id="PF01850"/>
    </source>
</evidence>
<feature type="domain" description="PIN" evidence="1">
    <location>
        <begin position="19"/>
        <end position="137"/>
    </location>
</feature>
<accession>X1G5R8</accession>
<comment type="caution">
    <text evidence="2">The sequence shown here is derived from an EMBL/GenBank/DDBJ whole genome shotgun (WGS) entry which is preliminary data.</text>
</comment>
<gene>
    <name evidence="2" type="ORF">S03H2_34025</name>
</gene>
<dbReference type="InterPro" id="IPR041705">
    <property type="entry name" value="PIN_Sll0205"/>
</dbReference>
<dbReference type="EMBL" id="BARU01020746">
    <property type="protein sequence ID" value="GAH52557.1"/>
    <property type="molecule type" value="Genomic_DNA"/>
</dbReference>
<dbReference type="AlphaFoldDB" id="X1G5R8"/>
<sequence>HGRFRDVRRRAYRDEVMKYLLDTHVLLWSISKSKELSGKARGIIEDSSNEVFVSSVSLWEISLKYSLGKLVLGSIGPEDIPSYCNRLGYQIMPIGPIEASTYHNLKKFEDHKDPFDRMLIHQCIQMKMILVSRDTRMGLYKKQGLKCIWR</sequence>
<proteinExistence type="predicted"/>
<dbReference type="PANTHER" id="PTHR36173:SF2">
    <property type="entry name" value="RIBONUCLEASE VAPC16"/>
    <property type="match status" value="1"/>
</dbReference>
<name>X1G5R8_9ZZZZ</name>
<feature type="non-terminal residue" evidence="2">
    <location>
        <position position="1"/>
    </location>
</feature>
<dbReference type="SUPFAM" id="SSF88723">
    <property type="entry name" value="PIN domain-like"/>
    <property type="match status" value="1"/>
</dbReference>
<dbReference type="PANTHER" id="PTHR36173">
    <property type="entry name" value="RIBONUCLEASE VAPC16-RELATED"/>
    <property type="match status" value="1"/>
</dbReference>
<dbReference type="CDD" id="cd09872">
    <property type="entry name" value="PIN_Sll0205-like"/>
    <property type="match status" value="1"/>
</dbReference>
<protein>
    <recommendedName>
        <fullName evidence="1">PIN domain-containing protein</fullName>
    </recommendedName>
</protein>
<organism evidence="2">
    <name type="scientific">marine sediment metagenome</name>
    <dbReference type="NCBI Taxonomy" id="412755"/>
    <lineage>
        <taxon>unclassified sequences</taxon>
        <taxon>metagenomes</taxon>
        <taxon>ecological metagenomes</taxon>
    </lineage>
</organism>
<dbReference type="InterPro" id="IPR029060">
    <property type="entry name" value="PIN-like_dom_sf"/>
</dbReference>
<dbReference type="Pfam" id="PF01850">
    <property type="entry name" value="PIN"/>
    <property type="match status" value="1"/>
</dbReference>
<reference evidence="2" key="1">
    <citation type="journal article" date="2014" name="Front. Microbiol.">
        <title>High frequency of phylogenetically diverse reductive dehalogenase-homologous genes in deep subseafloor sedimentary metagenomes.</title>
        <authorList>
            <person name="Kawai M."/>
            <person name="Futagami T."/>
            <person name="Toyoda A."/>
            <person name="Takaki Y."/>
            <person name="Nishi S."/>
            <person name="Hori S."/>
            <person name="Arai W."/>
            <person name="Tsubouchi T."/>
            <person name="Morono Y."/>
            <person name="Uchiyama I."/>
            <person name="Ito T."/>
            <person name="Fujiyama A."/>
            <person name="Inagaki F."/>
            <person name="Takami H."/>
        </authorList>
    </citation>
    <scope>NUCLEOTIDE SEQUENCE</scope>
    <source>
        <strain evidence="2">Expedition CK06-06</strain>
    </source>
</reference>
<evidence type="ECO:0000313" key="2">
    <source>
        <dbReference type="EMBL" id="GAH52557.1"/>
    </source>
</evidence>